<reference evidence="2 3" key="1">
    <citation type="journal article" date="2011" name="Genome Res.">
        <title>Phylogeny-wide analysis of social amoeba genomes highlights ancient origins for complex intercellular communication.</title>
        <authorList>
            <person name="Heidel A.J."/>
            <person name="Lawal H.M."/>
            <person name="Felder M."/>
            <person name="Schilde C."/>
            <person name="Helps N.R."/>
            <person name="Tunggal B."/>
            <person name="Rivero F."/>
            <person name="John U."/>
            <person name="Schleicher M."/>
            <person name="Eichinger L."/>
            <person name="Platzer M."/>
            <person name="Noegel A.A."/>
            <person name="Schaap P."/>
            <person name="Gloeckner G."/>
        </authorList>
    </citation>
    <scope>NUCLEOTIDE SEQUENCE [LARGE SCALE GENOMIC DNA]</scope>
    <source>
        <strain evidence="3">ATCC 26659 / Pp 5 / PN500</strain>
    </source>
</reference>
<dbReference type="OMA" id="WIARHAN"/>
<evidence type="ECO:0000313" key="2">
    <source>
        <dbReference type="EMBL" id="EFA84778.1"/>
    </source>
</evidence>
<proteinExistence type="predicted"/>
<dbReference type="Pfam" id="PF00300">
    <property type="entry name" value="His_Phos_1"/>
    <property type="match status" value="1"/>
</dbReference>
<dbReference type="SMART" id="SM00855">
    <property type="entry name" value="PGAM"/>
    <property type="match status" value="1"/>
</dbReference>
<organism evidence="2 3">
    <name type="scientific">Heterostelium pallidum (strain ATCC 26659 / Pp 5 / PN500)</name>
    <name type="common">Cellular slime mold</name>
    <name type="synonym">Polysphondylium pallidum</name>
    <dbReference type="NCBI Taxonomy" id="670386"/>
    <lineage>
        <taxon>Eukaryota</taxon>
        <taxon>Amoebozoa</taxon>
        <taxon>Evosea</taxon>
        <taxon>Eumycetozoa</taxon>
        <taxon>Dictyostelia</taxon>
        <taxon>Acytosteliales</taxon>
        <taxon>Acytosteliaceae</taxon>
        <taxon>Heterostelium</taxon>
    </lineage>
</organism>
<gene>
    <name evidence="2" type="ORF">PPL_01770</name>
</gene>
<dbReference type="EMBL" id="ADBJ01000008">
    <property type="protein sequence ID" value="EFA84778.1"/>
    <property type="molecule type" value="Genomic_DNA"/>
</dbReference>
<dbReference type="PANTHER" id="PTHR16469">
    <property type="entry name" value="UBIQUITIN-ASSOCIATED AND SH3 DOMAIN-CONTAINING BA-RELATED"/>
    <property type="match status" value="1"/>
</dbReference>
<dbReference type="CDD" id="cd07067">
    <property type="entry name" value="HP_PGM_like"/>
    <property type="match status" value="1"/>
</dbReference>
<dbReference type="AlphaFoldDB" id="D3B0F4"/>
<comment type="caution">
    <text evidence="2">The sequence shown here is derived from an EMBL/GenBank/DDBJ whole genome shotgun (WGS) entry which is preliminary data.</text>
</comment>
<keyword evidence="3" id="KW-1185">Reference proteome</keyword>
<dbReference type="RefSeq" id="XP_020436890.1">
    <property type="nucleotide sequence ID" value="XM_020572773.1"/>
</dbReference>
<dbReference type="Proteomes" id="UP000001396">
    <property type="component" value="Unassembled WGS sequence"/>
</dbReference>
<dbReference type="InterPro" id="IPR029033">
    <property type="entry name" value="His_PPase_superfam"/>
</dbReference>
<dbReference type="InterPro" id="IPR051710">
    <property type="entry name" value="Phosphatase_SH3-domain"/>
</dbReference>
<feature type="region of interest" description="Disordered" evidence="1">
    <location>
        <begin position="219"/>
        <end position="242"/>
    </location>
</feature>
<dbReference type="PANTHER" id="PTHR16469:SF51">
    <property type="entry name" value="TRANSCRIPTION FACTOR TAU 55 KDA SUBUNIT"/>
    <property type="match status" value="1"/>
</dbReference>
<accession>D3B0F4</accession>
<dbReference type="InterPro" id="IPR013078">
    <property type="entry name" value="His_Pase_superF_clade-1"/>
</dbReference>
<sequence>MSIYVTRHGLREDWVNREWRKTAARPSDPPLSADGFVVASELGEACKSKYNDIQHIICSPMERCVQTANEIAKRLNLKIKIDNGVIEYLGHNPDEQLQPLSIEELAKLYPIDTTYQPSTTYVPGAETEQDVLNRTKKAFVYFSEKFENQTYIIVTHAATLIAICRSIINDTTYPFRSGVCSLTKFVESKTAINPDDKWTVEFTGEVSYLKKGEQFHWTFPKPNNRNNNNNNTDKPVTDLLFC</sequence>
<protein>
    <submittedName>
        <fullName evidence="2">Uncharacterized protein</fullName>
    </submittedName>
</protein>
<dbReference type="SUPFAM" id="SSF53254">
    <property type="entry name" value="Phosphoglycerate mutase-like"/>
    <property type="match status" value="1"/>
</dbReference>
<dbReference type="Gene3D" id="3.40.50.1240">
    <property type="entry name" value="Phosphoglycerate mutase-like"/>
    <property type="match status" value="1"/>
</dbReference>
<name>D3B0F4_HETP5</name>
<evidence type="ECO:0000256" key="1">
    <source>
        <dbReference type="SAM" id="MobiDB-lite"/>
    </source>
</evidence>
<dbReference type="GeneID" id="31357298"/>
<evidence type="ECO:0000313" key="3">
    <source>
        <dbReference type="Proteomes" id="UP000001396"/>
    </source>
</evidence>
<dbReference type="InParanoid" id="D3B0F4"/>